<dbReference type="AlphaFoldDB" id="A0A7C3DLD2"/>
<organism evidence="2">
    <name type="scientific">Meiothermus ruber</name>
    <dbReference type="NCBI Taxonomy" id="277"/>
    <lineage>
        <taxon>Bacteria</taxon>
        <taxon>Thermotogati</taxon>
        <taxon>Deinococcota</taxon>
        <taxon>Deinococci</taxon>
        <taxon>Thermales</taxon>
        <taxon>Thermaceae</taxon>
        <taxon>Meiothermus</taxon>
    </lineage>
</organism>
<dbReference type="GO" id="GO:0004803">
    <property type="term" value="F:transposase activity"/>
    <property type="evidence" value="ECO:0007669"/>
    <property type="project" value="InterPro"/>
</dbReference>
<dbReference type="InterPro" id="IPR002559">
    <property type="entry name" value="Transposase_11"/>
</dbReference>
<gene>
    <name evidence="2" type="ORF">ENS82_11705</name>
</gene>
<dbReference type="NCBIfam" id="NF033520">
    <property type="entry name" value="transpos_IS982"/>
    <property type="match status" value="1"/>
</dbReference>
<sequence length="296" mass="34040">MRHYPSLPEIVAAVHALLLPRRKKAPQGRKPCYSDELIIALAVYQHLWRFRYAQDLLYWLRSHGHQVPAPSTFCERKAQLLRQVILAIKALTGLLNPAPCLHMDSKKLPTAALARAKRVRLPGSIGRDHANRTYFYGLRLHALVDEQGFLQRVLLAPAHAHDVVVAVRLLEGLRYRVVTGDRGYLSRALKAQVARQGVDLIAKHKRNMRPHTRREEYFLRGHRMVESVFSSLDRWGLSERPYRKTRGLVFHLYAVLLGYGLLKLMERDPAWRLLVGQCGTMGWMAFPNWGSFSFLI</sequence>
<evidence type="ECO:0000259" key="1">
    <source>
        <dbReference type="Pfam" id="PF01609"/>
    </source>
</evidence>
<dbReference type="GO" id="GO:0006313">
    <property type="term" value="P:DNA transposition"/>
    <property type="evidence" value="ECO:0007669"/>
    <property type="project" value="InterPro"/>
</dbReference>
<dbReference type="EMBL" id="DSWI01000026">
    <property type="protein sequence ID" value="HFG21351.1"/>
    <property type="molecule type" value="Genomic_DNA"/>
</dbReference>
<protein>
    <submittedName>
        <fullName evidence="2">IS982 family transposase</fullName>
    </submittedName>
</protein>
<evidence type="ECO:0000313" key="2">
    <source>
        <dbReference type="EMBL" id="HFG21351.1"/>
    </source>
</evidence>
<reference evidence="2" key="1">
    <citation type="journal article" date="2020" name="mSystems">
        <title>Genome- and Community-Level Interaction Insights into Carbon Utilization and Element Cycling Functions of Hydrothermarchaeota in Hydrothermal Sediment.</title>
        <authorList>
            <person name="Zhou Z."/>
            <person name="Liu Y."/>
            <person name="Xu W."/>
            <person name="Pan J."/>
            <person name="Luo Z.H."/>
            <person name="Li M."/>
        </authorList>
    </citation>
    <scope>NUCLEOTIDE SEQUENCE [LARGE SCALE GENOMIC DNA]</scope>
    <source>
        <strain evidence="2">SpSt-524</strain>
    </source>
</reference>
<dbReference type="Pfam" id="PF01609">
    <property type="entry name" value="DDE_Tnp_1"/>
    <property type="match status" value="1"/>
</dbReference>
<proteinExistence type="predicted"/>
<dbReference type="GO" id="GO:0003677">
    <property type="term" value="F:DNA binding"/>
    <property type="evidence" value="ECO:0007669"/>
    <property type="project" value="InterPro"/>
</dbReference>
<accession>A0A7C3DLD2</accession>
<name>A0A7C3DLD2_MEIRU</name>
<comment type="caution">
    <text evidence="2">The sequence shown here is derived from an EMBL/GenBank/DDBJ whole genome shotgun (WGS) entry which is preliminary data.</text>
</comment>
<feature type="domain" description="Transposase IS4-like" evidence="1">
    <location>
        <begin position="119"/>
        <end position="259"/>
    </location>
</feature>